<sequence>MSLKLALFEMKEVLEKHKNKNLDEDIFISELEKKHGLRENTLVFYYNNLMFLTIKPSSDLLSEAKKVNRKWSKNEIDFMFQYIKERQEESVNNITELLKEVAALLNRGYQSVNYKYYSLVKENEGQQANNLNGYHFTTITEKEIPVISTEALPESNPVFPNNSNQQPQNMNLLDILSGLITNVEQIPGIQLHELLGSLYQLTNMALQNRDAAQQLNKIKAENQREKEALKEQLKQKEQQLMLEKKRNDELQQEIAKLAKEISAFNQLGDAAKIQNLKSYNQRLNYLIDGSGVVLKVGTDKATGS</sequence>
<feature type="coiled-coil region" evidence="1">
    <location>
        <begin position="201"/>
        <end position="267"/>
    </location>
</feature>
<name>A0A6B3TM91_9BACI</name>
<reference evidence="2" key="1">
    <citation type="submission" date="2020-02" db="EMBL/GenBank/DDBJ databases">
        <title>Bacillus sedimentmangrovi sp. nov., isolated from sediment of the mangrove ecosystem.</title>
        <authorList>
            <person name="Liu G."/>
        </authorList>
    </citation>
    <scope>NUCLEOTIDE SEQUENCE [LARGE SCALE GENOMIC DNA]</scope>
    <source>
        <strain evidence="2">SgZ-7</strain>
    </source>
</reference>
<proteinExistence type="predicted"/>
<comment type="caution">
    <text evidence="2">The sequence shown here is derived from an EMBL/GenBank/DDBJ whole genome shotgun (WGS) entry which is preliminary data.</text>
</comment>
<dbReference type="EMBL" id="JAAIUV010000004">
    <property type="protein sequence ID" value="NEX78054.1"/>
    <property type="molecule type" value="Genomic_DNA"/>
</dbReference>
<organism evidence="2 3">
    <name type="scientific">Neobacillus thermocopriae</name>
    <dbReference type="NCBI Taxonomy" id="1215031"/>
    <lineage>
        <taxon>Bacteria</taxon>
        <taxon>Bacillati</taxon>
        <taxon>Bacillota</taxon>
        <taxon>Bacilli</taxon>
        <taxon>Bacillales</taxon>
        <taxon>Bacillaceae</taxon>
        <taxon>Neobacillus</taxon>
    </lineage>
</organism>
<dbReference type="RefSeq" id="WP_163250578.1">
    <property type="nucleotide sequence ID" value="NZ_JAAIUV010000004.1"/>
</dbReference>
<dbReference type="Proteomes" id="UP000481621">
    <property type="component" value="Unassembled WGS sequence"/>
</dbReference>
<evidence type="ECO:0000313" key="2">
    <source>
        <dbReference type="EMBL" id="NEX78054.1"/>
    </source>
</evidence>
<gene>
    <name evidence="2" type="ORF">G4Z05_04010</name>
</gene>
<keyword evidence="1" id="KW-0175">Coiled coil</keyword>
<dbReference type="AlphaFoldDB" id="A0A6B3TM91"/>
<keyword evidence="3" id="KW-1185">Reference proteome</keyword>
<evidence type="ECO:0000256" key="1">
    <source>
        <dbReference type="SAM" id="Coils"/>
    </source>
</evidence>
<protein>
    <submittedName>
        <fullName evidence="2">Uncharacterized protein</fullName>
    </submittedName>
</protein>
<accession>A0A6B3TM91</accession>
<evidence type="ECO:0000313" key="3">
    <source>
        <dbReference type="Proteomes" id="UP000481621"/>
    </source>
</evidence>